<feature type="compositionally biased region" description="Acidic residues" evidence="1">
    <location>
        <begin position="314"/>
        <end position="325"/>
    </location>
</feature>
<sequence>MREKMRGRRTDDDDNSDSEVQSVNESVQMSVAERRRRRQREKEPEIDLLSMMLPSASSSRSRPTTSARTGTRRRLATEDKEDEQMTVLPLNTSKPDSVTVADDVVVESSVPDIDMQYEDEETAPEASVAPIPAPDTANEKRKLFTAEDDDGPLYAVEYTSAILRSSSPALSSSAYNSQNSQNPPSSLATASESVHWKPEWTGRPNFKRFRRVRQGGAASVRSMREVSVYSTADEETGRRFVSLKEYKPNDYGLGDAYWFVPRDGGSSAATKKKPTSRIASGKENRDAANETTEDPLAFSMPPETIGSLRAAEEVVVEEEEADEESSNTASGGSGVAARRVREDDGVPSSVAEVSSAQGPSEKRRRAAAAAVVPAATPPTTSQSQRSRLNKSAIIRKFSDSESDDDDDDGLRLRF</sequence>
<feature type="compositionally biased region" description="Low complexity" evidence="1">
    <location>
        <begin position="167"/>
        <end position="188"/>
    </location>
</feature>
<evidence type="ECO:0000256" key="1">
    <source>
        <dbReference type="SAM" id="MobiDB-lite"/>
    </source>
</evidence>
<feature type="region of interest" description="Disordered" evidence="1">
    <location>
        <begin position="167"/>
        <end position="199"/>
    </location>
</feature>
<feature type="compositionally biased region" description="Low complexity" evidence="1">
    <location>
        <begin position="48"/>
        <end position="69"/>
    </location>
</feature>
<dbReference type="GeneID" id="90039897"/>
<evidence type="ECO:0000313" key="3">
    <source>
        <dbReference type="Proteomes" id="UP001498771"/>
    </source>
</evidence>
<accession>A0ABR1FC54</accession>
<feature type="region of interest" description="Disordered" evidence="1">
    <location>
        <begin position="262"/>
        <end position="414"/>
    </location>
</feature>
<dbReference type="EMBL" id="JBBJBU010000001">
    <property type="protein sequence ID" value="KAK7207436.1"/>
    <property type="molecule type" value="Genomic_DNA"/>
</dbReference>
<feature type="region of interest" description="Disordered" evidence="1">
    <location>
        <begin position="116"/>
        <end position="145"/>
    </location>
</feature>
<feature type="compositionally biased region" description="Low complexity" evidence="1">
    <location>
        <begin position="367"/>
        <end position="380"/>
    </location>
</feature>
<reference evidence="2 3" key="1">
    <citation type="submission" date="2024-03" db="EMBL/GenBank/DDBJ databases">
        <title>Genome-scale model development and genomic sequencing of the oleaginous clade Lipomyces.</title>
        <authorList>
            <consortium name="Lawrence Berkeley National Laboratory"/>
            <person name="Czajka J.J."/>
            <person name="Han Y."/>
            <person name="Kim J."/>
            <person name="Mondo S.J."/>
            <person name="Hofstad B.A."/>
            <person name="Robles A."/>
            <person name="Haridas S."/>
            <person name="Riley R."/>
            <person name="LaButti K."/>
            <person name="Pangilinan J."/>
            <person name="Andreopoulos W."/>
            <person name="Lipzen A."/>
            <person name="Yan J."/>
            <person name="Wang M."/>
            <person name="Ng V."/>
            <person name="Grigoriev I.V."/>
            <person name="Spatafora J.W."/>
            <person name="Magnuson J.K."/>
            <person name="Baker S.E."/>
            <person name="Pomraning K.R."/>
        </authorList>
    </citation>
    <scope>NUCLEOTIDE SEQUENCE [LARGE SCALE GENOMIC DNA]</scope>
    <source>
        <strain evidence="2 3">Phaff 52-87</strain>
    </source>
</reference>
<protein>
    <submittedName>
        <fullName evidence="2">Uncharacterized protein</fullName>
    </submittedName>
</protein>
<evidence type="ECO:0000313" key="2">
    <source>
        <dbReference type="EMBL" id="KAK7207436.1"/>
    </source>
</evidence>
<name>A0ABR1FC54_9ASCO</name>
<feature type="region of interest" description="Disordered" evidence="1">
    <location>
        <begin position="1"/>
        <end position="99"/>
    </location>
</feature>
<dbReference type="Proteomes" id="UP001498771">
    <property type="component" value="Unassembled WGS sequence"/>
</dbReference>
<keyword evidence="3" id="KW-1185">Reference proteome</keyword>
<organism evidence="2 3">
    <name type="scientific">Myxozyma melibiosi</name>
    <dbReference type="NCBI Taxonomy" id="54550"/>
    <lineage>
        <taxon>Eukaryota</taxon>
        <taxon>Fungi</taxon>
        <taxon>Dikarya</taxon>
        <taxon>Ascomycota</taxon>
        <taxon>Saccharomycotina</taxon>
        <taxon>Lipomycetes</taxon>
        <taxon>Lipomycetales</taxon>
        <taxon>Lipomycetaceae</taxon>
        <taxon>Myxozyma</taxon>
    </lineage>
</organism>
<gene>
    <name evidence="2" type="ORF">BZA70DRAFT_292790</name>
</gene>
<feature type="compositionally biased region" description="Polar residues" evidence="1">
    <location>
        <begin position="18"/>
        <end position="29"/>
    </location>
</feature>
<proteinExistence type="predicted"/>
<feature type="compositionally biased region" description="Basic and acidic residues" evidence="1">
    <location>
        <begin position="1"/>
        <end position="11"/>
    </location>
</feature>
<comment type="caution">
    <text evidence="2">The sequence shown here is derived from an EMBL/GenBank/DDBJ whole genome shotgun (WGS) entry which is preliminary data.</text>
</comment>
<dbReference type="RefSeq" id="XP_064770469.1">
    <property type="nucleotide sequence ID" value="XM_064914385.1"/>
</dbReference>